<sequence>MFSHAGFPKKYPMRTNNRAQFCKHGPQGVIGDGQNSWLFQRGRRIIQRLGRRNSIRDGGFPLVAHVTSIWRRSPETCKPCMHFENHCRCTFIEDNNASSSAFRPSSWVMGTDNSSSDPNNPIQTEMRSQLLCCFLFKLTRAGLPNETARTRLVDIGSQPTKPLQAILD</sequence>
<dbReference type="AlphaFoldDB" id="A0A6A5XKP5"/>
<dbReference type="RefSeq" id="XP_033382041.1">
    <property type="nucleotide sequence ID" value="XM_033522309.1"/>
</dbReference>
<keyword evidence="2" id="KW-1185">Reference proteome</keyword>
<name>A0A6A5XKP5_9PLEO</name>
<evidence type="ECO:0000313" key="1">
    <source>
        <dbReference type="EMBL" id="KAF2013702.1"/>
    </source>
</evidence>
<dbReference type="GeneID" id="54279706"/>
<dbReference type="Proteomes" id="UP000799778">
    <property type="component" value="Unassembled WGS sequence"/>
</dbReference>
<organism evidence="1 2">
    <name type="scientific">Aaosphaeria arxii CBS 175.79</name>
    <dbReference type="NCBI Taxonomy" id="1450172"/>
    <lineage>
        <taxon>Eukaryota</taxon>
        <taxon>Fungi</taxon>
        <taxon>Dikarya</taxon>
        <taxon>Ascomycota</taxon>
        <taxon>Pezizomycotina</taxon>
        <taxon>Dothideomycetes</taxon>
        <taxon>Pleosporomycetidae</taxon>
        <taxon>Pleosporales</taxon>
        <taxon>Pleosporales incertae sedis</taxon>
        <taxon>Aaosphaeria</taxon>
    </lineage>
</organism>
<accession>A0A6A5XKP5</accession>
<dbReference type="EMBL" id="ML978071">
    <property type="protein sequence ID" value="KAF2013702.1"/>
    <property type="molecule type" value="Genomic_DNA"/>
</dbReference>
<gene>
    <name evidence="1" type="ORF">BU24DRAFT_244265</name>
</gene>
<proteinExistence type="predicted"/>
<reference evidence="1" key="1">
    <citation type="journal article" date="2020" name="Stud. Mycol.">
        <title>101 Dothideomycetes genomes: a test case for predicting lifestyles and emergence of pathogens.</title>
        <authorList>
            <person name="Haridas S."/>
            <person name="Albert R."/>
            <person name="Binder M."/>
            <person name="Bloem J."/>
            <person name="Labutti K."/>
            <person name="Salamov A."/>
            <person name="Andreopoulos B."/>
            <person name="Baker S."/>
            <person name="Barry K."/>
            <person name="Bills G."/>
            <person name="Bluhm B."/>
            <person name="Cannon C."/>
            <person name="Castanera R."/>
            <person name="Culley D."/>
            <person name="Daum C."/>
            <person name="Ezra D."/>
            <person name="Gonzalez J."/>
            <person name="Henrissat B."/>
            <person name="Kuo A."/>
            <person name="Liang C."/>
            <person name="Lipzen A."/>
            <person name="Lutzoni F."/>
            <person name="Magnuson J."/>
            <person name="Mondo S."/>
            <person name="Nolan M."/>
            <person name="Ohm R."/>
            <person name="Pangilinan J."/>
            <person name="Park H.-J."/>
            <person name="Ramirez L."/>
            <person name="Alfaro M."/>
            <person name="Sun H."/>
            <person name="Tritt A."/>
            <person name="Yoshinaga Y."/>
            <person name="Zwiers L.-H."/>
            <person name="Turgeon B."/>
            <person name="Goodwin S."/>
            <person name="Spatafora J."/>
            <person name="Crous P."/>
            <person name="Grigoriev I."/>
        </authorList>
    </citation>
    <scope>NUCLEOTIDE SEQUENCE</scope>
    <source>
        <strain evidence="1">CBS 175.79</strain>
    </source>
</reference>
<protein>
    <submittedName>
        <fullName evidence="1">Uncharacterized protein</fullName>
    </submittedName>
</protein>
<evidence type="ECO:0000313" key="2">
    <source>
        <dbReference type="Proteomes" id="UP000799778"/>
    </source>
</evidence>